<evidence type="ECO:0000313" key="1">
    <source>
        <dbReference type="EMBL" id="MBP1904733.1"/>
    </source>
</evidence>
<protein>
    <recommendedName>
        <fullName evidence="3">DUF2634 domain-containing protein</fullName>
    </recommendedName>
</protein>
<dbReference type="RefSeq" id="WP_342453927.1">
    <property type="nucleotide sequence ID" value="NZ_JAGGKG010000005.1"/>
</dbReference>
<evidence type="ECO:0008006" key="3">
    <source>
        <dbReference type="Google" id="ProtNLM"/>
    </source>
</evidence>
<dbReference type="InterPro" id="IPR020288">
    <property type="entry name" value="Sheath_initiator"/>
</dbReference>
<comment type="caution">
    <text evidence="1">The sequence shown here is derived from an EMBL/GenBank/DDBJ whole genome shotgun (WGS) entry which is preliminary data.</text>
</comment>
<dbReference type="EMBL" id="JAGGKG010000005">
    <property type="protein sequence ID" value="MBP1904733.1"/>
    <property type="molecule type" value="Genomic_DNA"/>
</dbReference>
<accession>A0ABS4FQ78</accession>
<keyword evidence="2" id="KW-1185">Reference proteome</keyword>
<reference evidence="1 2" key="1">
    <citation type="submission" date="2021-03" db="EMBL/GenBank/DDBJ databases">
        <title>Genomic Encyclopedia of Type Strains, Phase IV (KMG-IV): sequencing the most valuable type-strain genomes for metagenomic binning, comparative biology and taxonomic classification.</title>
        <authorList>
            <person name="Goeker M."/>
        </authorList>
    </citation>
    <scope>NUCLEOTIDE SEQUENCE [LARGE SCALE GENOMIC DNA]</scope>
    <source>
        <strain evidence="1 2">DSM 14349</strain>
    </source>
</reference>
<dbReference type="Proteomes" id="UP001519272">
    <property type="component" value="Unassembled WGS sequence"/>
</dbReference>
<sequence>MADLFPNDVVWAESNGSGNELDAVDDVLNVSSDASAVQFGRSWQFDFEQGDFIFTNTKRIAVADELEAWKVWCMKALHTPRYRHLVYSNDYGQQYDELIGRAYSKPALESEIERMTTEALMVDPRTAEVDQFQFDWSEGACHFSCVVTSVRQESSRLERSVSF</sequence>
<name>A0ABS4FQ78_9BACL</name>
<proteinExistence type="predicted"/>
<evidence type="ECO:0000313" key="2">
    <source>
        <dbReference type="Proteomes" id="UP001519272"/>
    </source>
</evidence>
<gene>
    <name evidence="1" type="ORF">J2Z32_001357</name>
</gene>
<organism evidence="1 2">
    <name type="scientific">Paenibacillus turicensis</name>
    <dbReference type="NCBI Taxonomy" id="160487"/>
    <lineage>
        <taxon>Bacteria</taxon>
        <taxon>Bacillati</taxon>
        <taxon>Bacillota</taxon>
        <taxon>Bacilli</taxon>
        <taxon>Bacillales</taxon>
        <taxon>Paenibacillaceae</taxon>
        <taxon>Paenibacillus</taxon>
    </lineage>
</organism>
<dbReference type="Pfam" id="PF10934">
    <property type="entry name" value="Sheath_initiator"/>
    <property type="match status" value="1"/>
</dbReference>